<reference evidence="2" key="1">
    <citation type="journal article" date="2013" name="BMC Genomics">
        <title>Unscrambling butterfly oogenesis.</title>
        <authorList>
            <person name="Carter J.M."/>
            <person name="Baker S.C."/>
            <person name="Pink R."/>
            <person name="Carter D.R."/>
            <person name="Collins A."/>
            <person name="Tomlin J."/>
            <person name="Gibbs M."/>
            <person name="Breuker C.J."/>
        </authorList>
    </citation>
    <scope>NUCLEOTIDE SEQUENCE</scope>
    <source>
        <tissue evidence="2">Ovary</tissue>
    </source>
</reference>
<proteinExistence type="predicted"/>
<evidence type="ECO:0000256" key="1">
    <source>
        <dbReference type="SAM" id="Phobius"/>
    </source>
</evidence>
<name>S4NTL9_9NEOP</name>
<keyword evidence="1" id="KW-0812">Transmembrane</keyword>
<keyword evidence="1" id="KW-1133">Transmembrane helix</keyword>
<dbReference type="EMBL" id="GAIX01010409">
    <property type="protein sequence ID" value="JAA82151.1"/>
    <property type="molecule type" value="Transcribed_RNA"/>
</dbReference>
<sequence length="95" mass="10969">MRFRRVIVRRKLESYLGFIGSEYNKRLVALACGFYSCKSIYGVLKIFIGVNFIVGICRLFILASVGIEVGTKHKCCDCVIIFNFDWSVLLRFNFL</sequence>
<reference evidence="2" key="2">
    <citation type="submission" date="2013-05" db="EMBL/GenBank/DDBJ databases">
        <authorList>
            <person name="Carter J.-M."/>
            <person name="Baker S.C."/>
            <person name="Pink R."/>
            <person name="Carter D.R.F."/>
            <person name="Collins A."/>
            <person name="Tomlin J."/>
            <person name="Gibbs M."/>
            <person name="Breuker C.J."/>
        </authorList>
    </citation>
    <scope>NUCLEOTIDE SEQUENCE</scope>
    <source>
        <tissue evidence="2">Ovary</tissue>
    </source>
</reference>
<evidence type="ECO:0000313" key="2">
    <source>
        <dbReference type="EMBL" id="JAA82151.1"/>
    </source>
</evidence>
<organism evidence="2">
    <name type="scientific">Pararge aegeria</name>
    <name type="common">speckled wood butterfly</name>
    <dbReference type="NCBI Taxonomy" id="116150"/>
    <lineage>
        <taxon>Eukaryota</taxon>
        <taxon>Metazoa</taxon>
        <taxon>Ecdysozoa</taxon>
        <taxon>Arthropoda</taxon>
        <taxon>Hexapoda</taxon>
        <taxon>Insecta</taxon>
        <taxon>Pterygota</taxon>
        <taxon>Neoptera</taxon>
        <taxon>Endopterygota</taxon>
        <taxon>Lepidoptera</taxon>
        <taxon>Glossata</taxon>
        <taxon>Ditrysia</taxon>
        <taxon>Papilionoidea</taxon>
        <taxon>Nymphalidae</taxon>
        <taxon>Satyrinae</taxon>
        <taxon>Satyrini</taxon>
        <taxon>Parargina</taxon>
        <taxon>Pararge</taxon>
    </lineage>
</organism>
<protein>
    <submittedName>
        <fullName evidence="2">Uncharacterized protein</fullName>
    </submittedName>
</protein>
<keyword evidence="1" id="KW-0472">Membrane</keyword>
<accession>S4NTL9</accession>
<feature type="transmembrane region" description="Helical" evidence="1">
    <location>
        <begin position="46"/>
        <end position="67"/>
    </location>
</feature>
<dbReference type="AlphaFoldDB" id="S4NTL9"/>